<dbReference type="GO" id="GO:0005886">
    <property type="term" value="C:plasma membrane"/>
    <property type="evidence" value="ECO:0007669"/>
    <property type="project" value="UniProtKB-SubCell"/>
</dbReference>
<dbReference type="SMART" id="SM00409">
    <property type="entry name" value="IG"/>
    <property type="match status" value="2"/>
</dbReference>
<keyword evidence="3" id="KW-0732">Signal</keyword>
<evidence type="ECO:0000313" key="10">
    <source>
        <dbReference type="Proteomes" id="UP000694580"/>
    </source>
</evidence>
<evidence type="ECO:0000256" key="6">
    <source>
        <dbReference type="ARBA" id="ARBA00023157"/>
    </source>
</evidence>
<protein>
    <recommendedName>
        <fullName evidence="8">Ig-like domain-containing protein</fullName>
    </recommendedName>
</protein>
<dbReference type="InterPro" id="IPR013783">
    <property type="entry name" value="Ig-like_fold"/>
</dbReference>
<evidence type="ECO:0000256" key="3">
    <source>
        <dbReference type="ARBA" id="ARBA00022729"/>
    </source>
</evidence>
<dbReference type="InterPro" id="IPR007110">
    <property type="entry name" value="Ig-like_dom"/>
</dbReference>
<dbReference type="Ensembl" id="ENSDCDT00010052475.1">
    <property type="protein sequence ID" value="ENSDCDP00010042441.1"/>
    <property type="gene ID" value="ENSDCDG00010026712.1"/>
</dbReference>
<name>A0AAY4DDZ7_9TELE</name>
<dbReference type="Pfam" id="PF07686">
    <property type="entry name" value="V-set"/>
    <property type="match status" value="1"/>
</dbReference>
<keyword evidence="7" id="KW-0325">Glycoprotein</keyword>
<dbReference type="AlphaFoldDB" id="A0AAY4DDZ7"/>
<evidence type="ECO:0000256" key="2">
    <source>
        <dbReference type="ARBA" id="ARBA00022475"/>
    </source>
</evidence>
<sequence>MKTLVLLPKNSDFMKRQSRFTVTGNFINLKKKNLTVQSNMSFKVQNIQTQVSSCISDVTADFTVDQGERFVSSHLHGSVTLPCSYSLTSVESWVWLKYAPGQGLQPIMSSYYQDVEHRKGTDKSRFSYQKTETTFNLHIDFWRRNSPTIQVQQHYLLDPASEGHNVTLNCTVISGGCAGEHSVYWFRHGAPGSHPGIIYTHGDRSAGCEKNPEAGSSTQSCVYHLPKRNLSTTEAGTYYCAVAACGRIVFGNGTKLEISRSHPGIIYTHGDRSAGCEKNPEAGSSTQSCVYHLPKRNLSTTDAGTYYCAVAACGQIMIGIGTKLDVVALHSNHSNLLLPGRRRHGTIEVNS</sequence>
<dbReference type="InterPro" id="IPR052051">
    <property type="entry name" value="TCR_complex_component"/>
</dbReference>
<evidence type="ECO:0000313" key="9">
    <source>
        <dbReference type="Ensembl" id="ENSDCDP00010042441.1"/>
    </source>
</evidence>
<feature type="domain" description="Ig-like" evidence="8">
    <location>
        <begin position="147"/>
        <end position="259"/>
    </location>
</feature>
<evidence type="ECO:0000259" key="8">
    <source>
        <dbReference type="PROSITE" id="PS50835"/>
    </source>
</evidence>
<keyword evidence="5" id="KW-0472">Membrane</keyword>
<comment type="subcellular location">
    <subcellularLocation>
        <location evidence="1">Cell membrane</location>
    </subcellularLocation>
</comment>
<dbReference type="PANTHER" id="PTHR19433:SF133">
    <property type="entry name" value="IMMUNE-TYPE RECEPTOR 5 PRECURSOR-RELATED"/>
    <property type="match status" value="1"/>
</dbReference>
<evidence type="ECO:0000256" key="7">
    <source>
        <dbReference type="ARBA" id="ARBA00023180"/>
    </source>
</evidence>
<dbReference type="PROSITE" id="PS50835">
    <property type="entry name" value="IG_LIKE"/>
    <property type="match status" value="1"/>
</dbReference>
<dbReference type="InterPro" id="IPR003599">
    <property type="entry name" value="Ig_sub"/>
</dbReference>
<dbReference type="CDD" id="cd00099">
    <property type="entry name" value="IgV"/>
    <property type="match status" value="1"/>
</dbReference>
<keyword evidence="10" id="KW-1185">Reference proteome</keyword>
<reference evidence="9 10" key="1">
    <citation type="submission" date="2020-06" db="EMBL/GenBank/DDBJ databases">
        <authorList>
            <consortium name="Wellcome Sanger Institute Data Sharing"/>
        </authorList>
    </citation>
    <scope>NUCLEOTIDE SEQUENCE [LARGE SCALE GENOMIC DNA]</scope>
</reference>
<dbReference type="GO" id="GO:0009617">
    <property type="term" value="P:response to bacterium"/>
    <property type="evidence" value="ECO:0007669"/>
    <property type="project" value="TreeGrafter"/>
</dbReference>
<dbReference type="InterPro" id="IPR013106">
    <property type="entry name" value="Ig_V-set"/>
</dbReference>
<proteinExistence type="predicted"/>
<organism evidence="9 10">
    <name type="scientific">Denticeps clupeoides</name>
    <name type="common">denticle herring</name>
    <dbReference type="NCBI Taxonomy" id="299321"/>
    <lineage>
        <taxon>Eukaryota</taxon>
        <taxon>Metazoa</taxon>
        <taxon>Chordata</taxon>
        <taxon>Craniata</taxon>
        <taxon>Vertebrata</taxon>
        <taxon>Euteleostomi</taxon>
        <taxon>Actinopterygii</taxon>
        <taxon>Neopterygii</taxon>
        <taxon>Teleostei</taxon>
        <taxon>Clupei</taxon>
        <taxon>Clupeiformes</taxon>
        <taxon>Denticipitoidei</taxon>
        <taxon>Denticipitidae</taxon>
        <taxon>Denticeps</taxon>
    </lineage>
</organism>
<dbReference type="PANTHER" id="PTHR19433">
    <property type="entry name" value="T-CELL RECEPTOR ALPHA CHAIN V REGION-RELATED"/>
    <property type="match status" value="1"/>
</dbReference>
<evidence type="ECO:0000256" key="5">
    <source>
        <dbReference type="ARBA" id="ARBA00023136"/>
    </source>
</evidence>
<dbReference type="GeneTree" id="ENSGT01030000234530"/>
<keyword evidence="2" id="KW-1003">Cell membrane</keyword>
<dbReference type="GO" id="GO:0002376">
    <property type="term" value="P:immune system process"/>
    <property type="evidence" value="ECO:0007669"/>
    <property type="project" value="UniProtKB-KW"/>
</dbReference>
<keyword evidence="4" id="KW-0391">Immunity</keyword>
<keyword evidence="6" id="KW-1015">Disulfide bond</keyword>
<dbReference type="InterPro" id="IPR036179">
    <property type="entry name" value="Ig-like_dom_sf"/>
</dbReference>
<reference evidence="9" key="3">
    <citation type="submission" date="2025-09" db="UniProtKB">
        <authorList>
            <consortium name="Ensembl"/>
        </authorList>
    </citation>
    <scope>IDENTIFICATION</scope>
</reference>
<evidence type="ECO:0000256" key="4">
    <source>
        <dbReference type="ARBA" id="ARBA00022859"/>
    </source>
</evidence>
<dbReference type="Gene3D" id="2.60.40.10">
    <property type="entry name" value="Immunoglobulins"/>
    <property type="match status" value="3"/>
</dbReference>
<dbReference type="Proteomes" id="UP000694580">
    <property type="component" value="Chromosome 1"/>
</dbReference>
<accession>A0AAY4DDZ7</accession>
<reference evidence="9" key="2">
    <citation type="submission" date="2025-08" db="UniProtKB">
        <authorList>
            <consortium name="Ensembl"/>
        </authorList>
    </citation>
    <scope>IDENTIFICATION</scope>
</reference>
<evidence type="ECO:0000256" key="1">
    <source>
        <dbReference type="ARBA" id="ARBA00004236"/>
    </source>
</evidence>
<dbReference type="SUPFAM" id="SSF48726">
    <property type="entry name" value="Immunoglobulin"/>
    <property type="match status" value="3"/>
</dbReference>